<evidence type="ECO:0000313" key="3">
    <source>
        <dbReference type="Proteomes" id="UP000000657"/>
    </source>
</evidence>
<name>Q0RBA1_FRAAA</name>
<protein>
    <submittedName>
        <fullName evidence="2">Uncharacterized protein</fullName>
    </submittedName>
</protein>
<reference evidence="2 3" key="1">
    <citation type="journal article" date="2007" name="Genome Res.">
        <title>Genome characteristics of facultatively symbiotic Frankia sp. strains reflect host range and host plant biogeography.</title>
        <authorList>
            <person name="Normand P."/>
            <person name="Lapierre P."/>
            <person name="Tisa L.S."/>
            <person name="Gogarten J.P."/>
            <person name="Alloisio N."/>
            <person name="Bagnarol E."/>
            <person name="Bassi C.A."/>
            <person name="Berry A.M."/>
            <person name="Bickhart D.M."/>
            <person name="Choisne N."/>
            <person name="Couloux A."/>
            <person name="Cournoyer B."/>
            <person name="Cruveiller S."/>
            <person name="Daubin V."/>
            <person name="Demange N."/>
            <person name="Francino M.P."/>
            <person name="Goltsman E."/>
            <person name="Huang Y."/>
            <person name="Kopp O.R."/>
            <person name="Labarre L."/>
            <person name="Lapidus A."/>
            <person name="Lavire C."/>
            <person name="Marechal J."/>
            <person name="Martinez M."/>
            <person name="Mastronunzio J.E."/>
            <person name="Mullin B.C."/>
            <person name="Niemann J."/>
            <person name="Pujic P."/>
            <person name="Rawnsley T."/>
            <person name="Rouy Z."/>
            <person name="Schenowitz C."/>
            <person name="Sellstedt A."/>
            <person name="Tavares F."/>
            <person name="Tomkins J.P."/>
            <person name="Vallenet D."/>
            <person name="Valverde C."/>
            <person name="Wall L.G."/>
            <person name="Wang Y."/>
            <person name="Medigue C."/>
            <person name="Benson D.R."/>
        </authorList>
    </citation>
    <scope>NUCLEOTIDE SEQUENCE [LARGE SCALE GENOMIC DNA]</scope>
    <source>
        <strain evidence="3">DSM 45986 / CECT 9034 / ACN14a</strain>
    </source>
</reference>
<feature type="region of interest" description="Disordered" evidence="1">
    <location>
        <begin position="39"/>
        <end position="130"/>
    </location>
</feature>
<accession>Q0RBA1</accession>
<sequence>MRFARSEPPGTCTTHRFGCHATGTGHLMISCALGWGRDPIRPPRLPARSGGRGSAAPFAVPAPVPFSRPGAARRGPVVTAARGRRLHHVPPQRGRGPAAAARATPSQAARRGPGASRRAAGRRPRPEVNR</sequence>
<proteinExistence type="predicted"/>
<keyword evidence="3" id="KW-1185">Reference proteome</keyword>
<organism evidence="2 3">
    <name type="scientific">Frankia alni (strain DSM 45986 / CECT 9034 / ACN14a)</name>
    <dbReference type="NCBI Taxonomy" id="326424"/>
    <lineage>
        <taxon>Bacteria</taxon>
        <taxon>Bacillati</taxon>
        <taxon>Actinomycetota</taxon>
        <taxon>Actinomycetes</taxon>
        <taxon>Frankiales</taxon>
        <taxon>Frankiaceae</taxon>
        <taxon>Frankia</taxon>
    </lineage>
</organism>
<dbReference type="Proteomes" id="UP000000657">
    <property type="component" value="Chromosome"/>
</dbReference>
<evidence type="ECO:0000313" key="2">
    <source>
        <dbReference type="EMBL" id="CAJ65285.1"/>
    </source>
</evidence>
<feature type="compositionally biased region" description="Low complexity" evidence="1">
    <location>
        <begin position="91"/>
        <end position="118"/>
    </location>
</feature>
<dbReference type="AlphaFoldDB" id="Q0RBA1"/>
<dbReference type="EMBL" id="CT573213">
    <property type="protein sequence ID" value="CAJ65285.1"/>
    <property type="molecule type" value="Genomic_DNA"/>
</dbReference>
<gene>
    <name evidence="2" type="ordered locus">FRAAL6662</name>
</gene>
<dbReference type="KEGG" id="fal:FRAAL6662"/>
<evidence type="ECO:0000256" key="1">
    <source>
        <dbReference type="SAM" id="MobiDB-lite"/>
    </source>
</evidence>
<dbReference type="HOGENOM" id="CLU_1934934_0_0_11"/>
<dbReference type="STRING" id="326424.FRAAL6662"/>
<dbReference type="PROSITE" id="PS51257">
    <property type="entry name" value="PROKAR_LIPOPROTEIN"/>
    <property type="match status" value="1"/>
</dbReference>